<dbReference type="RefSeq" id="YP_009102098.1">
    <property type="nucleotide sequence ID" value="NC_025447.1"/>
</dbReference>
<protein>
    <recommendedName>
        <fullName evidence="3">I-spanin</fullName>
    </recommendedName>
</protein>
<accession>A0A097EY94</accession>
<sequence>MSMLEIIVSKILIPFWKPISFVLLIGGSAYAGWEANTYYSGYQQSIEQQIAKKVDTALDKMQQENAKNYLETKKIMEDNAKVIETKVPFIVEREVYKNVCLDEDGVKVLNELKQNSQAARNKFK</sequence>
<dbReference type="OrthoDB" id="21667at10239"/>
<gene>
    <name evidence="1" type="primary">511</name>
    <name evidence="1" type="ORF">PBI_121Q_511</name>
</gene>
<dbReference type="Proteomes" id="UP000029889">
    <property type="component" value="Segment"/>
</dbReference>
<evidence type="ECO:0000313" key="2">
    <source>
        <dbReference type="Proteomes" id="UP000029889"/>
    </source>
</evidence>
<evidence type="ECO:0000313" key="1">
    <source>
        <dbReference type="EMBL" id="AIT14401.1"/>
    </source>
</evidence>
<keyword evidence="2" id="KW-1185">Reference proteome</keyword>
<dbReference type="KEGG" id="vg:22111551"/>
<proteinExistence type="predicted"/>
<dbReference type="GeneID" id="22111551"/>
<dbReference type="EMBL" id="KM507819">
    <property type="protein sequence ID" value="AIT14401.1"/>
    <property type="molecule type" value="Genomic_DNA"/>
</dbReference>
<evidence type="ECO:0008006" key="3">
    <source>
        <dbReference type="Google" id="ProtNLM"/>
    </source>
</evidence>
<organism evidence="1 2">
    <name type="scientific">Escherichia phage 121Q</name>
    <dbReference type="NCBI Taxonomy" id="1555202"/>
    <lineage>
        <taxon>Viruses</taxon>
        <taxon>Duplodnaviria</taxon>
        <taxon>Heunggongvirae</taxon>
        <taxon>Uroviricota</taxon>
        <taxon>Caudoviricetes</taxon>
        <taxon>Asteriusvirus</taxon>
        <taxon>Asteriusvirus av121Q</taxon>
    </lineage>
</organism>
<name>A0A097EY94_9CAUD</name>
<reference evidence="1 2" key="1">
    <citation type="submission" date="2014-09" db="EMBL/GenBank/DDBJ databases">
        <authorList>
            <person name="Lapin J.S."/>
            <person name="Pope W.H."/>
            <person name="Hua J."/>
            <person name="Ford M.E."/>
            <person name="Conway J.F."/>
            <person name="Hatfull G.F."/>
            <person name="Hendrix R.W."/>
        </authorList>
    </citation>
    <scope>NUCLEOTIDE SEQUENCE [LARGE SCALE GENOMIC DNA]</scope>
</reference>